<accession>A0A167NJ17</accession>
<organism evidence="5 6">
    <name type="scientific">Niveomyces insectorum RCEF 264</name>
    <dbReference type="NCBI Taxonomy" id="1081102"/>
    <lineage>
        <taxon>Eukaryota</taxon>
        <taxon>Fungi</taxon>
        <taxon>Dikarya</taxon>
        <taxon>Ascomycota</taxon>
        <taxon>Pezizomycotina</taxon>
        <taxon>Sordariomycetes</taxon>
        <taxon>Hypocreomycetidae</taxon>
        <taxon>Hypocreales</taxon>
        <taxon>Cordycipitaceae</taxon>
        <taxon>Niveomyces</taxon>
    </lineage>
</organism>
<reference evidence="5 6" key="1">
    <citation type="journal article" date="2016" name="Genome Biol. Evol.">
        <title>Divergent and convergent evolution of fungal pathogenicity.</title>
        <authorList>
            <person name="Shang Y."/>
            <person name="Xiao G."/>
            <person name="Zheng P."/>
            <person name="Cen K."/>
            <person name="Zhan S."/>
            <person name="Wang C."/>
        </authorList>
    </citation>
    <scope>NUCLEOTIDE SEQUENCE [LARGE SCALE GENOMIC DNA]</scope>
    <source>
        <strain evidence="5 6">RCEF 264</strain>
    </source>
</reference>
<dbReference type="AlphaFoldDB" id="A0A167NJ17"/>
<dbReference type="EMBL" id="AZHD01000019">
    <property type="protein sequence ID" value="OAA55603.1"/>
    <property type="molecule type" value="Genomic_DNA"/>
</dbReference>
<evidence type="ECO:0000313" key="5">
    <source>
        <dbReference type="EMBL" id="OAA55603.1"/>
    </source>
</evidence>
<feature type="compositionally biased region" description="Basic and acidic residues" evidence="3">
    <location>
        <begin position="79"/>
        <end position="88"/>
    </location>
</feature>
<comment type="subcellular location">
    <subcellularLocation>
        <location evidence="1">Nucleus</location>
        <location evidence="1">Nucleolus</location>
    </subcellularLocation>
</comment>
<dbReference type="GO" id="GO:0005730">
    <property type="term" value="C:nucleolus"/>
    <property type="evidence" value="ECO:0007669"/>
    <property type="project" value="UniProtKB-SubCell"/>
</dbReference>
<dbReference type="GO" id="GO:0003723">
    <property type="term" value="F:RNA binding"/>
    <property type="evidence" value="ECO:0007669"/>
    <property type="project" value="TreeGrafter"/>
</dbReference>
<dbReference type="Pfam" id="PF08698">
    <property type="entry name" value="Fcf2"/>
    <property type="match status" value="1"/>
</dbReference>
<evidence type="ECO:0000256" key="2">
    <source>
        <dbReference type="ARBA" id="ARBA00023242"/>
    </source>
</evidence>
<feature type="domain" description="Fcf2 pre-rRNA processing C-terminal" evidence="4">
    <location>
        <begin position="89"/>
        <end position="182"/>
    </location>
</feature>
<proteinExistence type="predicted"/>
<dbReference type="PANTHER" id="PTHR21686">
    <property type="entry name" value="DEOXYNUCLEOTIDYLTRANSFERASE TERMINAL-INTERACTING PROTEIN 2"/>
    <property type="match status" value="1"/>
</dbReference>
<dbReference type="Proteomes" id="UP000076874">
    <property type="component" value="Unassembled WGS sequence"/>
</dbReference>
<dbReference type="InterPro" id="IPR014810">
    <property type="entry name" value="Fcf2_C"/>
</dbReference>
<feature type="region of interest" description="Disordered" evidence="3">
    <location>
        <begin position="75"/>
        <end position="98"/>
    </location>
</feature>
<sequence>MATAEVDLTESQIDTLLREAEERLAAKSSAAELAASRKSFQVASLSTSAKQEVAARKAAEELKAKKAINEVTLYVPQQDKSKDKKKNPDNAGADWFNLPKTHLTPEAKRDFQILRMRGVLDAKHHFRKDTRKDLIPKFSVFGTVVEGAMEGPRARLTRKERKQTIMEEVLASREAAASFKKRYDKIQEKKTSGRKAFYKKLVAQRRRRP</sequence>
<dbReference type="STRING" id="1081102.A0A167NJ17"/>
<dbReference type="GO" id="GO:0006396">
    <property type="term" value="P:RNA processing"/>
    <property type="evidence" value="ECO:0007669"/>
    <property type="project" value="TreeGrafter"/>
</dbReference>
<comment type="caution">
    <text evidence="5">The sequence shown here is derived from an EMBL/GenBank/DDBJ whole genome shotgun (WGS) entry which is preliminary data.</text>
</comment>
<evidence type="ECO:0000256" key="1">
    <source>
        <dbReference type="ARBA" id="ARBA00004604"/>
    </source>
</evidence>
<evidence type="ECO:0000256" key="3">
    <source>
        <dbReference type="SAM" id="MobiDB-lite"/>
    </source>
</evidence>
<keyword evidence="2" id="KW-0539">Nucleus</keyword>
<evidence type="ECO:0000313" key="6">
    <source>
        <dbReference type="Proteomes" id="UP000076874"/>
    </source>
</evidence>
<keyword evidence="6" id="KW-1185">Reference proteome</keyword>
<dbReference type="InterPro" id="IPR039883">
    <property type="entry name" value="Fcf2/DNTTIP2"/>
</dbReference>
<gene>
    <name evidence="5" type="ORF">SPI_08287</name>
</gene>
<dbReference type="PANTHER" id="PTHR21686:SF12">
    <property type="entry name" value="DEOXYNUCLEOTIDYLTRANSFERASE TERMINAL-INTERACTING PROTEIN 2"/>
    <property type="match status" value="1"/>
</dbReference>
<evidence type="ECO:0000259" key="4">
    <source>
        <dbReference type="Pfam" id="PF08698"/>
    </source>
</evidence>
<dbReference type="OrthoDB" id="427886at2759"/>
<name>A0A167NJ17_9HYPO</name>
<protein>
    <submittedName>
        <fullName evidence="5">Nucleolus protein required for cell</fullName>
    </submittedName>
</protein>